<evidence type="ECO:0000256" key="1">
    <source>
        <dbReference type="SAM" id="Coils"/>
    </source>
</evidence>
<feature type="coiled-coil region" evidence="1">
    <location>
        <begin position="303"/>
        <end position="330"/>
    </location>
</feature>
<evidence type="ECO:0000313" key="2">
    <source>
        <dbReference type="EMBL" id="MEE2000700.1"/>
    </source>
</evidence>
<comment type="caution">
    <text evidence="2">The sequence shown here is derived from an EMBL/GenBank/DDBJ whole genome shotgun (WGS) entry which is preliminary data.</text>
</comment>
<proteinExistence type="predicted"/>
<dbReference type="EMBL" id="JAUHLI010000003">
    <property type="protein sequence ID" value="MEE2000700.1"/>
    <property type="molecule type" value="Genomic_DNA"/>
</dbReference>
<organism evidence="2 3">
    <name type="scientific">Alkalimonas cellulosilytica</name>
    <dbReference type="NCBI Taxonomy" id="3058395"/>
    <lineage>
        <taxon>Bacteria</taxon>
        <taxon>Pseudomonadati</taxon>
        <taxon>Pseudomonadota</taxon>
        <taxon>Gammaproteobacteria</taxon>
        <taxon>Alkalimonas</taxon>
    </lineage>
</organism>
<dbReference type="RefSeq" id="WP_330127835.1">
    <property type="nucleotide sequence ID" value="NZ_JAUHLI010000003.1"/>
</dbReference>
<accession>A0ABU7J2H1</accession>
<dbReference type="Pfam" id="PF03993">
    <property type="entry name" value="DUF349"/>
    <property type="match status" value="2"/>
</dbReference>
<reference evidence="2 3" key="1">
    <citation type="submission" date="2023-07" db="EMBL/GenBank/DDBJ databases">
        <title>Alkalimonas sp., MEB108 novel, alkaliphilic bacterium isolated from Lonar Lake, India.</title>
        <authorList>
            <person name="Joshi A."/>
            <person name="Thite S."/>
        </authorList>
    </citation>
    <scope>NUCLEOTIDE SEQUENCE [LARGE SCALE GENOMIC DNA]</scope>
    <source>
        <strain evidence="2 3">MEB108</strain>
    </source>
</reference>
<keyword evidence="1" id="KW-0175">Coiled coil</keyword>
<feature type="coiled-coil region" evidence="1">
    <location>
        <begin position="621"/>
        <end position="655"/>
    </location>
</feature>
<protein>
    <submittedName>
        <fullName evidence="2">DUF349 domain-containing protein</fullName>
    </submittedName>
</protein>
<keyword evidence="3" id="KW-1185">Reference proteome</keyword>
<dbReference type="InterPro" id="IPR007139">
    <property type="entry name" value="DUF349"/>
</dbReference>
<dbReference type="Proteomes" id="UP001336314">
    <property type="component" value="Unassembled WGS sequence"/>
</dbReference>
<gene>
    <name evidence="2" type="ORF">QWY20_04480</name>
</gene>
<evidence type="ECO:0000313" key="3">
    <source>
        <dbReference type="Proteomes" id="UP001336314"/>
    </source>
</evidence>
<name>A0ABU7J2H1_9GAMM</name>
<sequence>MMIFKRLLRPKWQHPEIDKRIAAIDELNEQQADYKHILHELAFNDGNARVRQAALEKLNDFSLWWQASKKEASDRLRLDAENRVVQMVIANQIPPRLKQQFIEQCQRSSVLEQILRQEQDSSIKLSLLQRLDKQELYLEALQDSQLALSDRLQLVPFIQDDKELERVQKALPSELAEQVRQLLAERQQQRELPAKLRKQASLILSKINALKDRNPADSEQRFLRYQQEWNELADALHQLNDGAELHNRFQQLSASVAQFFAHHWQQARQQQAEQEKQQQQQVQLIGLRKAITALEIDLQQSLMQTNLQQAEQLNSQFQALQLQLQQADVTAADQALLQHELSKLEQQLVDLPRVALRYGQAEQLLQQWQAQALPLHSSELMDAKALMQQWQQSWQQLSADLSLALPAELKQSYRALQQRWQGAVKELERQSQQPFRHCRSKLHEFKRLHQAGKFNQLFGLFKGIELSYQQLLPEQQQQLDALYQQAKQQLDVLSELQAFIARPRKEALLAQMQQLAGQPMHSASERSALVKKARADWLSLGKTVDAAEQDWQQQFDAACEQAFAPCREFFAKQQAEREQHATDKQNLLSSCSALLAEPAADLSAALQQLQQGWRAIGPVPKERHEQLQADYQQLCQQMRQQIKQQQATFAGQKQQLIEQVKAAAALSDSHQAAAILKQCQQAWKQIPYAGKAQDAALWQEFRSLCDAFFARRKQDYQQAQHDRDQQQAALQQQLSACDQALQQSNQLQQLNSLRDQLQALDLSGFASLQRSRQQMLDQLEQKQYKQQASEQQQSYQQLFTALKTAAEPAQLPALWRDAFTQQPDAMSRSELTMVLELMLAGQVQDPAAKPEQISALKLRLLAEKHNQASSFGKDALLLRWLSHGPVQSDEVALLERIEALFA</sequence>